<accession>A0A6A0A5M9</accession>
<comment type="caution">
    <text evidence="9">The sequence shown here is derived from an EMBL/GenBank/DDBJ whole genome shotgun (WGS) entry which is preliminary data.</text>
</comment>
<keyword evidence="10" id="KW-1185">Reference proteome</keyword>
<keyword evidence="3" id="KW-0808">Transferase</keyword>
<evidence type="ECO:0000256" key="6">
    <source>
        <dbReference type="ARBA" id="ARBA00023136"/>
    </source>
</evidence>
<evidence type="ECO:0000256" key="7">
    <source>
        <dbReference type="SAM" id="MobiDB-lite"/>
    </source>
</evidence>
<dbReference type="Proteomes" id="UP000485058">
    <property type="component" value="Unassembled WGS sequence"/>
</dbReference>
<evidence type="ECO:0000313" key="9">
    <source>
        <dbReference type="EMBL" id="GFH27805.1"/>
    </source>
</evidence>
<reference evidence="9 10" key="1">
    <citation type="submission" date="2020-02" db="EMBL/GenBank/DDBJ databases">
        <title>Draft genome sequence of Haematococcus lacustris strain NIES-144.</title>
        <authorList>
            <person name="Morimoto D."/>
            <person name="Nakagawa S."/>
            <person name="Yoshida T."/>
            <person name="Sawayama S."/>
        </authorList>
    </citation>
    <scope>NUCLEOTIDE SEQUENCE [LARGE SCALE GENOMIC DNA]</scope>
    <source>
        <strain evidence="9 10">NIES-144</strain>
    </source>
</reference>
<evidence type="ECO:0000256" key="2">
    <source>
        <dbReference type="ARBA" id="ARBA00022676"/>
    </source>
</evidence>
<dbReference type="GO" id="GO:0016020">
    <property type="term" value="C:membrane"/>
    <property type="evidence" value="ECO:0007669"/>
    <property type="project" value="UniProtKB-SubCell"/>
</dbReference>
<feature type="compositionally biased region" description="Polar residues" evidence="7">
    <location>
        <begin position="499"/>
        <end position="508"/>
    </location>
</feature>
<keyword evidence="6" id="KW-0472">Membrane</keyword>
<gene>
    <name evidence="9" type="ORF">HaLaN_26186</name>
</gene>
<proteinExistence type="predicted"/>
<keyword evidence="2" id="KW-0328">Glycosyltransferase</keyword>
<feature type="region of interest" description="Disordered" evidence="7">
    <location>
        <begin position="464"/>
        <end position="508"/>
    </location>
</feature>
<dbReference type="PANTHER" id="PTHR31485:SF17">
    <property type="match status" value="1"/>
</dbReference>
<dbReference type="PANTHER" id="PTHR31485">
    <property type="entry name" value="PEPTIDYL SERINE ALPHA-GALACTOSYLTRANSFERASE"/>
    <property type="match status" value="1"/>
</dbReference>
<evidence type="ECO:0000313" key="10">
    <source>
        <dbReference type="Proteomes" id="UP000485058"/>
    </source>
</evidence>
<comment type="subcellular location">
    <subcellularLocation>
        <location evidence="1">Membrane</location>
        <topology evidence="1">Single-pass membrane protein</topology>
    </subcellularLocation>
</comment>
<organism evidence="9 10">
    <name type="scientific">Haematococcus lacustris</name>
    <name type="common">Green alga</name>
    <name type="synonym">Haematococcus pluvialis</name>
    <dbReference type="NCBI Taxonomy" id="44745"/>
    <lineage>
        <taxon>Eukaryota</taxon>
        <taxon>Viridiplantae</taxon>
        <taxon>Chlorophyta</taxon>
        <taxon>core chlorophytes</taxon>
        <taxon>Chlorophyceae</taxon>
        <taxon>CS clade</taxon>
        <taxon>Chlamydomonadales</taxon>
        <taxon>Haematococcaceae</taxon>
        <taxon>Haematococcus</taxon>
    </lineage>
</organism>
<evidence type="ECO:0000259" key="8">
    <source>
        <dbReference type="Pfam" id="PF23452"/>
    </source>
</evidence>
<dbReference type="AlphaFoldDB" id="A0A6A0A5M9"/>
<evidence type="ECO:0000256" key="5">
    <source>
        <dbReference type="ARBA" id="ARBA00022989"/>
    </source>
</evidence>
<dbReference type="GO" id="GO:0016757">
    <property type="term" value="F:glycosyltransferase activity"/>
    <property type="evidence" value="ECO:0007669"/>
    <property type="project" value="UniProtKB-KW"/>
</dbReference>
<evidence type="ECO:0000256" key="4">
    <source>
        <dbReference type="ARBA" id="ARBA00022692"/>
    </source>
</evidence>
<keyword evidence="4" id="KW-0812">Transmembrane</keyword>
<evidence type="ECO:0000256" key="3">
    <source>
        <dbReference type="ARBA" id="ARBA00022679"/>
    </source>
</evidence>
<keyword evidence="5" id="KW-1133">Transmembrane helix</keyword>
<dbReference type="EMBL" id="BLLF01003626">
    <property type="protein sequence ID" value="GFH27805.1"/>
    <property type="molecule type" value="Genomic_DNA"/>
</dbReference>
<name>A0A6A0A5M9_HAELA</name>
<protein>
    <recommendedName>
        <fullName evidence="8">Hydroxyproline O-arabinosyltransferase-like domain-containing protein</fullName>
    </recommendedName>
</protein>
<evidence type="ECO:0000256" key="1">
    <source>
        <dbReference type="ARBA" id="ARBA00004167"/>
    </source>
</evidence>
<dbReference type="Pfam" id="PF23452">
    <property type="entry name" value="HPAT"/>
    <property type="match status" value="1"/>
</dbReference>
<dbReference type="InterPro" id="IPR056508">
    <property type="entry name" value="HPAT-like"/>
</dbReference>
<feature type="domain" description="Hydroxyproline O-arabinosyltransferase-like" evidence="8">
    <location>
        <begin position="75"/>
        <end position="357"/>
    </location>
</feature>
<sequence length="508" mass="57592">MKPRAFPRTPQQLSASVSWQQLATVFAVLYSLGYLVGFLTKDSLFSGGLVTSGSGHAPSAVLLDTTHKWKGDTVHTVFTSSGDAYQNFQSRIMYATYKLVQQQPGGERLTGFTRILHRTVPDVLMDEIPTFHTQPLKPQCDGWCDYPVANRPPAIKAFFDAVRRNESMIQGAWVFMLEADYVWMQPMQVPGDAWDRSVPGVQFLYDYIMPAHPNAAPQMKKLYAGNVSDIPASGPAPVLMRLQDWYTITEDYASRIMEGDQEMKSKLEWVREMYAWDVAVAKHRDLIPMRTEHPPESTTIVQPPFDEGLDRAALCHYTWGALYHEGLPSQGVKPFYKWEKRDYNNMAFVLKVPNIPMPPEYKDGWILEFDAPLNRKRHDLVVLMLTQMNKAINQLPDLTETWKIEEPKINEMIRARDAAEAEAKSIFRRGDRRWNSLDRLLATGHRPLVLGLVAGHPSHWQQRFGGGEGSCTTTMRYRKSRTPRGGGRPSSLRADGLSGVSTAHHNEL</sequence>
<dbReference type="InterPro" id="IPR044845">
    <property type="entry name" value="HPAT/SRGT1-like"/>
</dbReference>